<feature type="domain" description="VOC" evidence="2">
    <location>
        <begin position="169"/>
        <end position="283"/>
    </location>
</feature>
<dbReference type="CDD" id="cd07255">
    <property type="entry name" value="VOC_BsCatE_like_N"/>
    <property type="match status" value="1"/>
</dbReference>
<dbReference type="GO" id="GO:0004462">
    <property type="term" value="F:lactoylglutathione lyase activity"/>
    <property type="evidence" value="ECO:0007669"/>
    <property type="project" value="InterPro"/>
</dbReference>
<dbReference type="CDD" id="cd16359">
    <property type="entry name" value="VOC_BsCatE_like_C"/>
    <property type="match status" value="1"/>
</dbReference>
<dbReference type="InterPro" id="IPR037523">
    <property type="entry name" value="VOC_core"/>
</dbReference>
<gene>
    <name evidence="3" type="ORF">AN957_08105</name>
</gene>
<dbReference type="EMBL" id="LJIX01000006">
    <property type="protein sequence ID" value="KQL18532.1"/>
    <property type="molecule type" value="Genomic_DNA"/>
</dbReference>
<dbReference type="STRING" id="1637975.AN957_08105"/>
<comment type="caution">
    <text evidence="3">The sequence shown here is derived from an EMBL/GenBank/DDBJ whole genome shotgun (WGS) entry which is preliminary data.</text>
</comment>
<dbReference type="AlphaFoldDB" id="A0A0Q3SGJ9"/>
<evidence type="ECO:0000259" key="2">
    <source>
        <dbReference type="PROSITE" id="PS51819"/>
    </source>
</evidence>
<dbReference type="Gene3D" id="3.10.180.10">
    <property type="entry name" value="2,3-Dihydroxybiphenyl 1,2-Dioxygenase, domain 1"/>
    <property type="match status" value="2"/>
</dbReference>
<dbReference type="InterPro" id="IPR029068">
    <property type="entry name" value="Glyas_Bleomycin-R_OHBP_Dase"/>
</dbReference>
<proteinExistence type="predicted"/>
<dbReference type="GO" id="GO:0046872">
    <property type="term" value="F:metal ion binding"/>
    <property type="evidence" value="ECO:0007669"/>
    <property type="project" value="UniProtKB-KW"/>
</dbReference>
<accession>A0A0Q3SGJ9</accession>
<dbReference type="InterPro" id="IPR018146">
    <property type="entry name" value="Glyoxalase_1_CS"/>
</dbReference>
<dbReference type="PATRIC" id="fig|1637975.4.peg.1366"/>
<name>A0A0Q3SGJ9_9BACI</name>
<feature type="domain" description="VOC" evidence="2">
    <location>
        <begin position="10"/>
        <end position="127"/>
    </location>
</feature>
<organism evidence="3 4">
    <name type="scientific">Cytobacillus solani</name>
    <dbReference type="NCBI Taxonomy" id="1637975"/>
    <lineage>
        <taxon>Bacteria</taxon>
        <taxon>Bacillati</taxon>
        <taxon>Bacillota</taxon>
        <taxon>Bacilli</taxon>
        <taxon>Bacillales</taxon>
        <taxon>Bacillaceae</taxon>
        <taxon>Cytobacillus</taxon>
    </lineage>
</organism>
<evidence type="ECO:0000256" key="1">
    <source>
        <dbReference type="ARBA" id="ARBA00022723"/>
    </source>
</evidence>
<dbReference type="Pfam" id="PF00903">
    <property type="entry name" value="Glyoxalase"/>
    <property type="match status" value="2"/>
</dbReference>
<dbReference type="SUPFAM" id="SSF54593">
    <property type="entry name" value="Glyoxalase/Bleomycin resistance protein/Dihydroxybiphenyl dioxygenase"/>
    <property type="match status" value="2"/>
</dbReference>
<dbReference type="PROSITE" id="PS51819">
    <property type="entry name" value="VOC"/>
    <property type="match status" value="2"/>
</dbReference>
<reference evidence="3 4" key="1">
    <citation type="submission" date="2015-09" db="EMBL/GenBank/DDBJ databases">
        <title>Genome sequencing project for genomic taxonomy and phylogenomics of Bacillus-like bacteria.</title>
        <authorList>
            <person name="Liu B."/>
            <person name="Wang J."/>
            <person name="Zhu Y."/>
            <person name="Liu G."/>
            <person name="Chen Q."/>
            <person name="Chen Z."/>
            <person name="Lan J."/>
            <person name="Che J."/>
            <person name="Ge C."/>
            <person name="Shi H."/>
            <person name="Pan Z."/>
            <person name="Liu X."/>
        </authorList>
    </citation>
    <scope>NUCLEOTIDE SEQUENCE [LARGE SCALE GENOMIC DNA]</scope>
    <source>
        <strain evidence="3 4">FJAT-18043</strain>
    </source>
</reference>
<keyword evidence="1" id="KW-0479">Metal-binding</keyword>
<protein>
    <submittedName>
        <fullName evidence="3">Glyoxalase</fullName>
    </submittedName>
</protein>
<dbReference type="InterPro" id="IPR004360">
    <property type="entry name" value="Glyas_Fos-R_dOase_dom"/>
</dbReference>
<keyword evidence="4" id="KW-1185">Reference proteome</keyword>
<dbReference type="Proteomes" id="UP000050996">
    <property type="component" value="Unassembled WGS sequence"/>
</dbReference>
<dbReference type="PROSITE" id="PS00934">
    <property type="entry name" value="GLYOXALASE_I_1"/>
    <property type="match status" value="1"/>
</dbReference>
<evidence type="ECO:0000313" key="3">
    <source>
        <dbReference type="EMBL" id="KQL18532.1"/>
    </source>
</evidence>
<evidence type="ECO:0000313" key="4">
    <source>
        <dbReference type="Proteomes" id="UP000050996"/>
    </source>
</evidence>
<dbReference type="RefSeq" id="WP_053475104.1">
    <property type="nucleotide sequence ID" value="NZ_CP041305.1"/>
</dbReference>
<sequence>MNFHREPNVFVSQVHLKVADLNRSITFYQQVIGFQLIEQTENKASLSADGKTALVTIEQPENIRPKQPRTTGLYHFALLLPSRSDLAKVIEHFIKIGYPLQGASDHLVSEALYLADPDGNGIEIYADRPSTTWKWNQTEVVMSTERLDIESILAEGDGKPWSGLPSDTIMGHIHLHVSELHKTEEFYCKGLGFDIVTRYGGQALFISTGRYHHHIGLNTWNGIGAPAPSENSVGLKNFTLIYPNEETRKAAVASLEKIGAAVFQENGQFMTEDPSGNRILLSL</sequence>
<dbReference type="PANTHER" id="PTHR43279:SF1">
    <property type="entry name" value="CATECHOL-2,3-DIOXYGENASE"/>
    <property type="match status" value="1"/>
</dbReference>
<dbReference type="PANTHER" id="PTHR43279">
    <property type="entry name" value="CATECHOL-2,3-DIOXYGENASE"/>
    <property type="match status" value="1"/>
</dbReference>